<dbReference type="InterPro" id="IPR036518">
    <property type="entry name" value="CobE/GbiG_C_sf"/>
</dbReference>
<feature type="domain" description="CobE/GbiG C-terminal" evidence="1">
    <location>
        <begin position="228"/>
        <end position="344"/>
    </location>
</feature>
<evidence type="ECO:0000259" key="2">
    <source>
        <dbReference type="Pfam" id="PF11760"/>
    </source>
</evidence>
<dbReference type="InterPro" id="IPR052553">
    <property type="entry name" value="CbiG_hydrolase"/>
</dbReference>
<evidence type="ECO:0000259" key="1">
    <source>
        <dbReference type="Pfam" id="PF01890"/>
    </source>
</evidence>
<accession>A0A0R1FIU8</accession>
<dbReference type="InterPro" id="IPR021745">
    <property type="entry name" value="CbiG_mid"/>
</dbReference>
<dbReference type="Gene3D" id="3.40.50.11220">
    <property type="match status" value="1"/>
</dbReference>
<evidence type="ECO:0000259" key="3">
    <source>
        <dbReference type="Pfam" id="PF11761"/>
    </source>
</evidence>
<dbReference type="PANTHER" id="PTHR37477">
    <property type="entry name" value="COBALT-PRECORRIN-5A HYDROLASE"/>
    <property type="match status" value="1"/>
</dbReference>
<name>A0A0R1FIU8_9LACO</name>
<dbReference type="Pfam" id="PF11761">
    <property type="entry name" value="CbiG_mid"/>
    <property type="match status" value="1"/>
</dbReference>
<protein>
    <submittedName>
        <fullName evidence="4">Cobalamin (Vitamin B12) biosynthesis CbiG protein</fullName>
    </submittedName>
</protein>
<dbReference type="SUPFAM" id="SSF159664">
    <property type="entry name" value="CobE/GbiG C-terminal domain-like"/>
    <property type="match status" value="1"/>
</dbReference>
<dbReference type="GeneID" id="65916483"/>
<dbReference type="EMBL" id="AZCN01000004">
    <property type="protein sequence ID" value="KRK19034.1"/>
    <property type="molecule type" value="Genomic_DNA"/>
</dbReference>
<sequence>MKQRFAIVTVTATGQKLAQQIAAVWPQPVTIYAPAKIALAPTQSIARGEFSTVLQRLFKQVDCLICIMASGIVVRTLAPVIEDKTTDPAVLVLDEQGQHVISLLSGHIGGANQWTNELATLLVADPVVTTATDTEQVQALDLLMKQLNGWYPEFKRNTKWINGLLAAKAPVYLYIEPYLRGYVDHLRGFTEVADWHALPTAGPAVIISDRTVFPKRAQTVQLIPRCNVLGIGCRKNVTIAQAQQAWLEFCQQEQLAWQSVAQIASIDKKAHEPALHYLAATFNCELTFYSAAELATAAEHYPQSAFVKKTVGVGNVAAASAEVASGQLALTPRFASQEMTFTLARLKQLQK</sequence>
<dbReference type="PATRIC" id="fig|913848.6.peg.1517"/>
<dbReference type="Proteomes" id="UP000051181">
    <property type="component" value="Unassembled WGS sequence"/>
</dbReference>
<dbReference type="Gene3D" id="3.30.420.180">
    <property type="entry name" value="CobE/GbiG C-terminal domain"/>
    <property type="match status" value="1"/>
</dbReference>
<feature type="domain" description="Cobalamin synthesis G N-terminal" evidence="2">
    <location>
        <begin position="53"/>
        <end position="133"/>
    </location>
</feature>
<evidence type="ECO:0000313" key="5">
    <source>
        <dbReference type="Proteomes" id="UP000051181"/>
    </source>
</evidence>
<dbReference type="eggNOG" id="COG2073">
    <property type="taxonomic scope" value="Bacteria"/>
</dbReference>
<reference evidence="4 5" key="1">
    <citation type="journal article" date="2015" name="Genome Announc.">
        <title>Expanding the biotechnology potential of lactobacilli through comparative genomics of 213 strains and associated genera.</title>
        <authorList>
            <person name="Sun Z."/>
            <person name="Harris H.M."/>
            <person name="McCann A."/>
            <person name="Guo C."/>
            <person name="Argimon S."/>
            <person name="Zhang W."/>
            <person name="Yang X."/>
            <person name="Jeffery I.B."/>
            <person name="Cooney J.C."/>
            <person name="Kagawa T.F."/>
            <person name="Liu W."/>
            <person name="Song Y."/>
            <person name="Salvetti E."/>
            <person name="Wrobel A."/>
            <person name="Rasinkangas P."/>
            <person name="Parkhill J."/>
            <person name="Rea M.C."/>
            <person name="O'Sullivan O."/>
            <person name="Ritari J."/>
            <person name="Douillard F.P."/>
            <person name="Paul Ross R."/>
            <person name="Yang R."/>
            <person name="Briner A.E."/>
            <person name="Felis G.E."/>
            <person name="de Vos W.M."/>
            <person name="Barrangou R."/>
            <person name="Klaenhammer T.R."/>
            <person name="Caufield P.W."/>
            <person name="Cui Y."/>
            <person name="Zhang H."/>
            <person name="O'Toole P.W."/>
        </authorList>
    </citation>
    <scope>NUCLEOTIDE SEQUENCE [LARGE SCALE GENOMIC DNA]</scope>
    <source>
        <strain evidence="4 5">DSM 20001</strain>
    </source>
</reference>
<dbReference type="Pfam" id="PF11760">
    <property type="entry name" value="CbiG_N"/>
    <property type="match status" value="1"/>
</dbReference>
<dbReference type="Pfam" id="PF01890">
    <property type="entry name" value="CbiG_C"/>
    <property type="match status" value="1"/>
</dbReference>
<evidence type="ECO:0000313" key="4">
    <source>
        <dbReference type="EMBL" id="KRK19034.1"/>
    </source>
</evidence>
<dbReference type="InterPro" id="IPR038029">
    <property type="entry name" value="GbiG_N_sf"/>
</dbReference>
<dbReference type="AlphaFoldDB" id="A0A0R1FIU8"/>
<comment type="caution">
    <text evidence="4">The sequence shown here is derived from an EMBL/GenBank/DDBJ whole genome shotgun (WGS) entry which is preliminary data.</text>
</comment>
<feature type="domain" description="Cobalamin biosynthesis central region" evidence="3">
    <location>
        <begin position="139"/>
        <end position="224"/>
    </location>
</feature>
<dbReference type="InterPro" id="IPR021744">
    <property type="entry name" value="CbiG_N"/>
</dbReference>
<dbReference type="InterPro" id="IPR002750">
    <property type="entry name" value="CobE/GbiG_C"/>
</dbReference>
<dbReference type="SUPFAM" id="SSF159672">
    <property type="entry name" value="CbiG N-terminal domain-like"/>
    <property type="match status" value="1"/>
</dbReference>
<gene>
    <name evidence="4" type="ORF">FD22_GL001478</name>
</gene>
<organism evidence="4 5">
    <name type="scientific">Loigolactobacillus coryniformis subsp. coryniformis KCTC 3167 = DSM 20001</name>
    <dbReference type="NCBI Taxonomy" id="913848"/>
    <lineage>
        <taxon>Bacteria</taxon>
        <taxon>Bacillati</taxon>
        <taxon>Bacillota</taxon>
        <taxon>Bacilli</taxon>
        <taxon>Lactobacillales</taxon>
        <taxon>Lactobacillaceae</taxon>
        <taxon>Loigolactobacillus</taxon>
    </lineage>
</organism>
<proteinExistence type="predicted"/>
<dbReference type="PANTHER" id="PTHR37477:SF1">
    <property type="entry name" value="COBALT-PRECORRIN-5A HYDROLASE"/>
    <property type="match status" value="1"/>
</dbReference>
<dbReference type="GO" id="GO:0009236">
    <property type="term" value="P:cobalamin biosynthetic process"/>
    <property type="evidence" value="ECO:0007669"/>
    <property type="project" value="InterPro"/>
</dbReference>
<dbReference type="RefSeq" id="WP_010010183.1">
    <property type="nucleotide sequence ID" value="NZ_AZCN01000004.1"/>
</dbReference>